<sequence length="197" mass="22930">MDFYDLLATLKDAGYWALFFVLWLGFFGAPFPNEVIVLTSGWISNQFMFKPIPTFLVTHLGILCSLNTLYVFGRLKKKRKKQKTTILNEAISLVEKHGALALFTSYWFPGLRHMVPFLLGLQKVPYRLFFLYSWFASLIWLSVYFSIGFVFSASFFDMKEWMIEHAWISASGSVLILLIFTSILYKRRKSTVKENTL</sequence>
<dbReference type="RefSeq" id="WP_367780312.1">
    <property type="nucleotide sequence ID" value="NZ_JBFMIA010000016.1"/>
</dbReference>
<keyword evidence="2" id="KW-0812">Transmembrane</keyword>
<dbReference type="EMBL" id="JBFMIA010000016">
    <property type="protein sequence ID" value="MEW9502825.1"/>
    <property type="molecule type" value="Genomic_DNA"/>
</dbReference>
<dbReference type="Pfam" id="PF09335">
    <property type="entry name" value="VTT_dom"/>
    <property type="match status" value="1"/>
</dbReference>
<reference evidence="4 5" key="1">
    <citation type="journal article" date="1979" name="Int. J. Syst. Evol. Microbiol.">
        <title>Bacillus globisporus subsp. marinus subsp. nov.</title>
        <authorList>
            <person name="Liu H."/>
        </authorList>
    </citation>
    <scope>NUCLEOTIDE SEQUENCE [LARGE SCALE GENOMIC DNA]</scope>
    <source>
        <strain evidence="4 5">DSM 1297</strain>
    </source>
</reference>
<keyword evidence="2" id="KW-1133">Transmembrane helix</keyword>
<dbReference type="PANTHER" id="PTHR42709:SF9">
    <property type="entry name" value="ALKALINE PHOSPHATASE LIKE PROTEIN"/>
    <property type="match status" value="1"/>
</dbReference>
<evidence type="ECO:0000313" key="5">
    <source>
        <dbReference type="Proteomes" id="UP001556040"/>
    </source>
</evidence>
<dbReference type="PANTHER" id="PTHR42709">
    <property type="entry name" value="ALKALINE PHOSPHATASE LIKE PROTEIN"/>
    <property type="match status" value="1"/>
</dbReference>
<accession>A0ABV3Q640</accession>
<keyword evidence="2" id="KW-0472">Membrane</keyword>
<proteinExistence type="inferred from homology"/>
<evidence type="ECO:0000256" key="1">
    <source>
        <dbReference type="ARBA" id="ARBA00010792"/>
    </source>
</evidence>
<protein>
    <submittedName>
        <fullName evidence="4">DedA family protein</fullName>
    </submittedName>
</protein>
<dbReference type="InterPro" id="IPR051311">
    <property type="entry name" value="DedA_domain"/>
</dbReference>
<dbReference type="Proteomes" id="UP001556040">
    <property type="component" value="Unassembled WGS sequence"/>
</dbReference>
<evidence type="ECO:0000259" key="3">
    <source>
        <dbReference type="Pfam" id="PF09335"/>
    </source>
</evidence>
<feature type="transmembrane region" description="Helical" evidence="2">
    <location>
        <begin position="129"/>
        <end position="153"/>
    </location>
</feature>
<feature type="domain" description="VTT" evidence="3">
    <location>
        <begin position="32"/>
        <end position="148"/>
    </location>
</feature>
<feature type="transmembrane region" description="Helical" evidence="2">
    <location>
        <begin position="12"/>
        <end position="32"/>
    </location>
</feature>
<comment type="caution">
    <text evidence="4">The sequence shown here is derived from an EMBL/GenBank/DDBJ whole genome shotgun (WGS) entry which is preliminary data.</text>
</comment>
<gene>
    <name evidence="4" type="ORF">AB1471_13600</name>
</gene>
<name>A0ABV3Q640_9BACL</name>
<feature type="transmembrane region" description="Helical" evidence="2">
    <location>
        <begin position="52"/>
        <end position="73"/>
    </location>
</feature>
<feature type="transmembrane region" description="Helical" evidence="2">
    <location>
        <begin position="165"/>
        <end position="185"/>
    </location>
</feature>
<organism evidence="4 5">
    <name type="scientific">Jeotgalibacillus marinus</name>
    <dbReference type="NCBI Taxonomy" id="86667"/>
    <lineage>
        <taxon>Bacteria</taxon>
        <taxon>Bacillati</taxon>
        <taxon>Bacillota</taxon>
        <taxon>Bacilli</taxon>
        <taxon>Bacillales</taxon>
        <taxon>Caryophanaceae</taxon>
        <taxon>Jeotgalibacillus</taxon>
    </lineage>
</organism>
<keyword evidence="5" id="KW-1185">Reference proteome</keyword>
<dbReference type="InterPro" id="IPR032816">
    <property type="entry name" value="VTT_dom"/>
</dbReference>
<evidence type="ECO:0000256" key="2">
    <source>
        <dbReference type="SAM" id="Phobius"/>
    </source>
</evidence>
<evidence type="ECO:0000313" key="4">
    <source>
        <dbReference type="EMBL" id="MEW9502825.1"/>
    </source>
</evidence>
<comment type="similarity">
    <text evidence="1">Belongs to the DedA family.</text>
</comment>